<keyword evidence="3" id="KW-1185">Reference proteome</keyword>
<feature type="region of interest" description="Disordered" evidence="1">
    <location>
        <begin position="111"/>
        <end position="131"/>
    </location>
</feature>
<feature type="region of interest" description="Disordered" evidence="1">
    <location>
        <begin position="611"/>
        <end position="632"/>
    </location>
</feature>
<feature type="compositionally biased region" description="Polar residues" evidence="1">
    <location>
        <begin position="1089"/>
        <end position="1105"/>
    </location>
</feature>
<feature type="compositionally biased region" description="Basic and acidic residues" evidence="1">
    <location>
        <begin position="765"/>
        <end position="774"/>
    </location>
</feature>
<feature type="compositionally biased region" description="Pro residues" evidence="1">
    <location>
        <begin position="618"/>
        <end position="630"/>
    </location>
</feature>
<dbReference type="AlphaFoldDB" id="A0A8X7T693"/>
<feature type="compositionally biased region" description="Pro residues" evidence="1">
    <location>
        <begin position="73"/>
        <end position="83"/>
    </location>
</feature>
<feature type="region of interest" description="Disordered" evidence="1">
    <location>
        <begin position="37"/>
        <end position="96"/>
    </location>
</feature>
<feature type="region of interest" description="Disordered" evidence="1">
    <location>
        <begin position="1"/>
        <end position="23"/>
    </location>
</feature>
<reference evidence="2" key="1">
    <citation type="submission" date="2016-04" db="EMBL/GenBank/DDBJ databases">
        <authorList>
            <person name="Nguyen H.D."/>
            <person name="Samba Siva P."/>
            <person name="Cullis J."/>
            <person name="Levesque C.A."/>
            <person name="Hambleton S."/>
        </authorList>
    </citation>
    <scope>NUCLEOTIDE SEQUENCE</scope>
    <source>
        <strain evidence="2">DAOMC 236422</strain>
    </source>
</reference>
<proteinExistence type="predicted"/>
<feature type="compositionally biased region" description="Polar residues" evidence="1">
    <location>
        <begin position="444"/>
        <end position="454"/>
    </location>
</feature>
<organism evidence="2 3">
    <name type="scientific">Tilletia walkeri</name>
    <dbReference type="NCBI Taxonomy" id="117179"/>
    <lineage>
        <taxon>Eukaryota</taxon>
        <taxon>Fungi</taxon>
        <taxon>Dikarya</taxon>
        <taxon>Basidiomycota</taxon>
        <taxon>Ustilaginomycotina</taxon>
        <taxon>Exobasidiomycetes</taxon>
        <taxon>Tilletiales</taxon>
        <taxon>Tilletiaceae</taxon>
        <taxon>Tilletia</taxon>
    </lineage>
</organism>
<feature type="region of interest" description="Disordered" evidence="1">
    <location>
        <begin position="501"/>
        <end position="533"/>
    </location>
</feature>
<feature type="compositionally biased region" description="Low complexity" evidence="1">
    <location>
        <begin position="836"/>
        <end position="870"/>
    </location>
</feature>
<dbReference type="EMBL" id="LWDG02000053">
    <property type="protein sequence ID" value="KAE8270371.1"/>
    <property type="molecule type" value="Genomic_DNA"/>
</dbReference>
<evidence type="ECO:0000256" key="1">
    <source>
        <dbReference type="SAM" id="MobiDB-lite"/>
    </source>
</evidence>
<feature type="compositionally biased region" description="Polar residues" evidence="1">
    <location>
        <begin position="940"/>
        <end position="958"/>
    </location>
</feature>
<sequence length="1114" mass="117193">MSYRNGKRKQADTCNSTETDAHGHSDVSASLYLAHSTHLSSGKAPSSASRMRTITSQSNASSSDSGLSTEPSPTIPQHPPSPTPGNGVGLGRPSTSRFDSLQDLLQQAGYKETRIVTPKTHTSFAHTTPRTQSAAQQALALNILSDSQIQQQLQASSSSATTSESTANNSGWFSSLLIRPRRTISTSILRDQHEHGIPHSSSDPTISSNIPTLVIDPCSPTLVDSPLHEDRPTLDASQLGPIHSLRPALRKRASRTSHALWTGSMAYRSSHTLNPNLRLHQHHPKRSATVSGPTPSNSHNRPRPSLQAAFAASPTKSTKGSTTVADSVGSPAENAGELGDVRTRRAEFEAQYDLHRKVNQSPPSSPKEEEEAVVSKFEHKPTRKKSTRLMANPALPILSAAPAVALRHEACLIPSSIALITDARASDPFIVPDSNVEGADSEEAQNVVTTQSTRPVRRPGLGRMRSVDLLRDALDAMLRIRENAADASQTLAAVDEVGFAGVSSEDDDTPPDSHEGRGGTTTSSSGTLLSVSNSMGLSSETSITAEPLSITTVPMLFLSSPRGITGPQPIAFESILDPPTDVEEGVENATGGAPFGLGFGFFSLFGRGKNRSNDAVPPTAPPSSPSPAPPSIIIGGAANGMINSASIEAELDRILAGGATSPFASSPTKPRKRRERPASSSTNYQDQLMERRSSTDSLEVIKPLRIRRKRGSRSSSSSSVSSAGSASEGGTNRSMTPSQLDRIESALRGSAGTLSGARKVSALRSDVEDSRAGRDGGASNNTGGAVASGRSTPTDLSSEDGDLTVRKVLEEENPFLVDSNTVAALLSEQSPESERTMTTATTAKTETTDSSSASSSSGTSATTASTHTASEVAVRKFLESLVELETPGRSFSALPTLEDEEVYGGLSLDGSSTSLQEAVGSSILAERPAHANADSELQLGRSSSKSPPNLNATSTKASPSDESKQGKATPVLGPSAVISDTHRQLSKRSHSDKPHGRRKTILAITHNDVRRRPSSLSSHPSAGMGAHTPNSARTSSSSSSSSMPVSDLLDSQGRLRKHIVLVSDENYLGESPTSAMLAQRQRQQQHQRVSSLGASKVLRSTSSQPVMGKSTVVG</sequence>
<accession>A0A8X7T693</accession>
<reference evidence="2" key="2">
    <citation type="journal article" date="2019" name="IMA Fungus">
        <title>Genome sequencing and comparison of five Tilletia species to identify candidate genes for the detection of regulated species infecting wheat.</title>
        <authorList>
            <person name="Nguyen H.D.T."/>
            <person name="Sultana T."/>
            <person name="Kesanakurti P."/>
            <person name="Hambleton S."/>
        </authorList>
    </citation>
    <scope>NUCLEOTIDE SEQUENCE</scope>
    <source>
        <strain evidence="2">DAOMC 236422</strain>
    </source>
</reference>
<feature type="compositionally biased region" description="Polar residues" evidence="1">
    <location>
        <begin position="728"/>
        <end position="739"/>
    </location>
</feature>
<protein>
    <submittedName>
        <fullName evidence="2">Uncharacterized protein</fullName>
    </submittedName>
</protein>
<feature type="region of interest" description="Disordered" evidence="1">
    <location>
        <begin position="658"/>
        <end position="870"/>
    </location>
</feature>
<feature type="compositionally biased region" description="Low complexity" evidence="1">
    <location>
        <begin position="520"/>
        <end position="530"/>
    </location>
</feature>
<evidence type="ECO:0000313" key="2">
    <source>
        <dbReference type="EMBL" id="KAE8270371.1"/>
    </source>
</evidence>
<feature type="compositionally biased region" description="Polar residues" evidence="1">
    <location>
        <begin position="314"/>
        <end position="325"/>
    </location>
</feature>
<feature type="compositionally biased region" description="Low complexity" evidence="1">
    <location>
        <begin position="713"/>
        <end position="726"/>
    </location>
</feature>
<feature type="region of interest" description="Disordered" evidence="1">
    <location>
        <begin position="926"/>
        <end position="1050"/>
    </location>
</feature>
<feature type="compositionally biased region" description="Low complexity" evidence="1">
    <location>
        <begin position="1079"/>
        <end position="1088"/>
    </location>
</feature>
<gene>
    <name evidence="2" type="ORF">A4X09_0g1974</name>
</gene>
<feature type="compositionally biased region" description="Polar residues" evidence="1">
    <location>
        <begin position="119"/>
        <end position="131"/>
    </location>
</feature>
<dbReference type="Proteomes" id="UP000078113">
    <property type="component" value="Unassembled WGS sequence"/>
</dbReference>
<evidence type="ECO:0000313" key="3">
    <source>
        <dbReference type="Proteomes" id="UP000078113"/>
    </source>
</evidence>
<feature type="compositionally biased region" description="Polar residues" evidence="1">
    <location>
        <begin position="818"/>
        <end position="830"/>
    </location>
</feature>
<feature type="region of interest" description="Disordered" evidence="1">
    <location>
        <begin position="282"/>
        <end position="342"/>
    </location>
</feature>
<feature type="region of interest" description="Disordered" evidence="1">
    <location>
        <begin position="438"/>
        <end position="460"/>
    </location>
</feature>
<feature type="compositionally biased region" description="Polar residues" evidence="1">
    <location>
        <begin position="37"/>
        <end position="70"/>
    </location>
</feature>
<feature type="compositionally biased region" description="Polar residues" evidence="1">
    <location>
        <begin position="288"/>
        <end position="299"/>
    </location>
</feature>
<name>A0A8X7T693_9BASI</name>
<comment type="caution">
    <text evidence="2">The sequence shown here is derived from an EMBL/GenBank/DDBJ whole genome shotgun (WGS) entry which is preliminary data.</text>
</comment>
<feature type="region of interest" description="Disordered" evidence="1">
    <location>
        <begin position="1076"/>
        <end position="1114"/>
    </location>
</feature>
<feature type="compositionally biased region" description="Polar residues" evidence="1">
    <location>
        <begin position="778"/>
        <end position="796"/>
    </location>
</feature>